<dbReference type="Proteomes" id="UP000650511">
    <property type="component" value="Unassembled WGS sequence"/>
</dbReference>
<comment type="caution">
    <text evidence="2">The sequence shown here is derived from an EMBL/GenBank/DDBJ whole genome shotgun (WGS) entry which is preliminary data.</text>
</comment>
<dbReference type="OrthoDB" id="5182641at2"/>
<dbReference type="RefSeq" id="WP_130648023.1">
    <property type="nucleotide sequence ID" value="NZ_BMHA01000009.1"/>
</dbReference>
<reference evidence="2" key="1">
    <citation type="journal article" date="2014" name="Int. J. Syst. Evol. Microbiol.">
        <title>Complete genome sequence of Corynebacterium casei LMG S-19264T (=DSM 44701T), isolated from a smear-ripened cheese.</title>
        <authorList>
            <consortium name="US DOE Joint Genome Institute (JGI-PGF)"/>
            <person name="Walter F."/>
            <person name="Albersmeier A."/>
            <person name="Kalinowski J."/>
            <person name="Ruckert C."/>
        </authorList>
    </citation>
    <scope>NUCLEOTIDE SEQUENCE</scope>
    <source>
        <strain evidence="2">CGMCC 1.14988</strain>
    </source>
</reference>
<organism evidence="2 3">
    <name type="scientific">Egicoccus halophilus</name>
    <dbReference type="NCBI Taxonomy" id="1670830"/>
    <lineage>
        <taxon>Bacteria</taxon>
        <taxon>Bacillati</taxon>
        <taxon>Actinomycetota</taxon>
        <taxon>Nitriliruptoria</taxon>
        <taxon>Egicoccales</taxon>
        <taxon>Egicoccaceae</taxon>
        <taxon>Egicoccus</taxon>
    </lineage>
</organism>
<evidence type="ECO:0000313" key="2">
    <source>
        <dbReference type="EMBL" id="GGI07616.1"/>
    </source>
</evidence>
<dbReference type="CDD" id="cd21107">
    <property type="entry name" value="RsiG"/>
    <property type="match status" value="1"/>
</dbReference>
<accession>A0A8J3A9D4</accession>
<dbReference type="InterPro" id="IPR055209">
    <property type="entry name" value="RsiG-like_dom"/>
</dbReference>
<dbReference type="AlphaFoldDB" id="A0A8J3A9D4"/>
<evidence type="ECO:0000313" key="3">
    <source>
        <dbReference type="Proteomes" id="UP000650511"/>
    </source>
</evidence>
<feature type="domain" description="RsiG-like" evidence="1">
    <location>
        <begin position="13"/>
        <end position="72"/>
    </location>
</feature>
<keyword evidence="3" id="KW-1185">Reference proteome</keyword>
<dbReference type="InterPro" id="IPR049575">
    <property type="entry name" value="RsiG-like"/>
</dbReference>
<name>A0A8J3A9D4_9ACTN</name>
<protein>
    <recommendedName>
        <fullName evidence="1">RsiG-like domain-containing protein</fullName>
    </recommendedName>
</protein>
<dbReference type="EMBL" id="BMHA01000009">
    <property type="protein sequence ID" value="GGI07616.1"/>
    <property type="molecule type" value="Genomic_DNA"/>
</dbReference>
<reference evidence="2" key="2">
    <citation type="submission" date="2020-09" db="EMBL/GenBank/DDBJ databases">
        <authorList>
            <person name="Sun Q."/>
            <person name="Zhou Y."/>
        </authorList>
    </citation>
    <scope>NUCLEOTIDE SEQUENCE</scope>
    <source>
        <strain evidence="2">CGMCC 1.14988</strain>
    </source>
</reference>
<dbReference type="Pfam" id="PF22802">
    <property type="entry name" value="RsiG"/>
    <property type="match status" value="2"/>
</dbReference>
<evidence type="ECO:0000259" key="1">
    <source>
        <dbReference type="Pfam" id="PF22802"/>
    </source>
</evidence>
<sequence>MGRDQLQRLLDEEYLAGLAEWPTAEVRTARATCEAEEEAVSYARRIAQGRLDILRDELERRSRGDAEVADAGASDVLARLPAILATDQPPADPMRARATRLRVPAEAEAYADEVDAAVDEGFLAELSRRPTEELSAAVDRLAALEHELSAARRGLFDRVDRLRDELARRYKDGSAAVRDLFGDR</sequence>
<gene>
    <name evidence="2" type="ORF">GCM10011354_24980</name>
</gene>
<proteinExistence type="predicted"/>
<feature type="domain" description="RsiG-like" evidence="1">
    <location>
        <begin position="123"/>
        <end position="179"/>
    </location>
</feature>